<dbReference type="Proteomes" id="UP001329825">
    <property type="component" value="Chromosome 2"/>
</dbReference>
<dbReference type="SUPFAM" id="SSF52266">
    <property type="entry name" value="SGNH hydrolase"/>
    <property type="match status" value="1"/>
</dbReference>
<proteinExistence type="predicted"/>
<dbReference type="PANTHER" id="PTHR14209:SF19">
    <property type="entry name" value="ISOAMYL ACETATE-HYDROLYZING ESTERASE 1 HOMOLOG"/>
    <property type="match status" value="1"/>
</dbReference>
<dbReference type="Gene3D" id="3.40.50.1110">
    <property type="entry name" value="SGNH hydrolase"/>
    <property type="match status" value="1"/>
</dbReference>
<evidence type="ECO:0000259" key="1">
    <source>
        <dbReference type="Pfam" id="PF13472"/>
    </source>
</evidence>
<reference evidence="2 3" key="1">
    <citation type="submission" date="2024-01" db="EMBL/GenBank/DDBJ databases">
        <title>Comparative genomics of Cryptococcus and Kwoniella reveals pathogenesis evolution and contrasting modes of karyotype evolution via chromosome fusion or intercentromeric recombination.</title>
        <authorList>
            <person name="Coelho M.A."/>
            <person name="David-Palma M."/>
            <person name="Shea T."/>
            <person name="Bowers K."/>
            <person name="McGinley-Smith S."/>
            <person name="Mohammad A.W."/>
            <person name="Gnirke A."/>
            <person name="Yurkov A.M."/>
            <person name="Nowrousian M."/>
            <person name="Sun S."/>
            <person name="Cuomo C.A."/>
            <person name="Heitman J."/>
        </authorList>
    </citation>
    <scope>NUCLEOTIDE SEQUENCE [LARGE SCALE GENOMIC DNA]</scope>
    <source>
        <strain evidence="2">CBS 11374</strain>
    </source>
</reference>
<dbReference type="InterPro" id="IPR013830">
    <property type="entry name" value="SGNH_hydro"/>
</dbReference>
<dbReference type="InterPro" id="IPR045136">
    <property type="entry name" value="Iah1-like"/>
</dbReference>
<name>A0ABZ1CVP5_9TREE</name>
<dbReference type="EMBL" id="CP141882">
    <property type="protein sequence ID" value="WRT65270.1"/>
    <property type="molecule type" value="Genomic_DNA"/>
</dbReference>
<evidence type="ECO:0000313" key="2">
    <source>
        <dbReference type="EMBL" id="WRT65270.1"/>
    </source>
</evidence>
<dbReference type="PANTHER" id="PTHR14209">
    <property type="entry name" value="ISOAMYL ACETATE-HYDROLYZING ESTERASE 1"/>
    <property type="match status" value="1"/>
</dbReference>
<gene>
    <name evidence="2" type="ORF">IL334_002213</name>
</gene>
<dbReference type="InterPro" id="IPR036514">
    <property type="entry name" value="SGNH_hydro_sf"/>
</dbReference>
<keyword evidence="3" id="KW-1185">Reference proteome</keyword>
<organism evidence="2 3">
    <name type="scientific">Kwoniella shivajii</name>
    <dbReference type="NCBI Taxonomy" id="564305"/>
    <lineage>
        <taxon>Eukaryota</taxon>
        <taxon>Fungi</taxon>
        <taxon>Dikarya</taxon>
        <taxon>Basidiomycota</taxon>
        <taxon>Agaricomycotina</taxon>
        <taxon>Tremellomycetes</taxon>
        <taxon>Tremellales</taxon>
        <taxon>Cryptococcaceae</taxon>
        <taxon>Kwoniella</taxon>
    </lineage>
</organism>
<protein>
    <recommendedName>
        <fullName evidence="1">SGNH hydrolase-type esterase domain-containing protein</fullName>
    </recommendedName>
</protein>
<evidence type="ECO:0000313" key="3">
    <source>
        <dbReference type="Proteomes" id="UP001329825"/>
    </source>
</evidence>
<dbReference type="RefSeq" id="XP_062790010.1">
    <property type="nucleotide sequence ID" value="XM_062933959.1"/>
</dbReference>
<dbReference type="Pfam" id="PF13472">
    <property type="entry name" value="Lipase_GDSL_2"/>
    <property type="match status" value="1"/>
</dbReference>
<dbReference type="GeneID" id="87954344"/>
<sequence>MARPVQDAILLMGDSITSRQDVPLSLYARLSEVYRRHMDILNRGLGAYNTRFYLPLLDQFLLRREESSHPQHIRLVTIWFGANDAVLPEFLQHVPLEEYINNLDSILALLTSKESPYSVAHDDGPLNIVLVTPPPVYPEMMGDADFAGQRNMNNTRRYAEAVMALGQKWEEKELSSKGKWKLRTVDMFQGILQAAGGEGEPLRPYFTDGLHLSTLGYNLLWDRLSSMIDNDFKGRGLSRLDSDFTVPDWSILDHTNPRSAVDKMKGSYKRV</sequence>
<accession>A0ABZ1CVP5</accession>
<feature type="domain" description="SGNH hydrolase-type esterase" evidence="1">
    <location>
        <begin position="12"/>
        <end position="218"/>
    </location>
</feature>